<proteinExistence type="predicted"/>
<accession>A0ABQ4M3Z5</accession>
<dbReference type="RefSeq" id="WP_036711747.1">
    <property type="nucleotide sequence ID" value="NZ_BORW01000053.1"/>
</dbReference>
<sequence>MQFRHFTDPSAFRAHVEAVLMEQEAVNNLPLGVLSRLVLEKKAEGPYFLASVGEGDKPLLVMMKTQSQLIFGVPEGMPAGKLEACCAAAQSICTAERMYISQAS</sequence>
<evidence type="ECO:0000313" key="2">
    <source>
        <dbReference type="Proteomes" id="UP000680638"/>
    </source>
</evidence>
<dbReference type="EMBL" id="BORW01000053">
    <property type="protein sequence ID" value="GIO70250.1"/>
    <property type="molecule type" value="Genomic_DNA"/>
</dbReference>
<evidence type="ECO:0000313" key="1">
    <source>
        <dbReference type="EMBL" id="GIO70250.1"/>
    </source>
</evidence>
<gene>
    <name evidence="1" type="ORF">J21TS3_50710</name>
</gene>
<keyword evidence="2" id="KW-1185">Reference proteome</keyword>
<reference evidence="1 2" key="1">
    <citation type="submission" date="2021-03" db="EMBL/GenBank/DDBJ databases">
        <title>Antimicrobial resistance genes in bacteria isolated from Japanese honey, and their potential for conferring macrolide and lincosamide resistance in the American foulbrood pathogen Paenibacillus larvae.</title>
        <authorList>
            <person name="Okamoto M."/>
            <person name="Kumagai M."/>
            <person name="Kanamori H."/>
            <person name="Takamatsu D."/>
        </authorList>
    </citation>
    <scope>NUCLEOTIDE SEQUENCE [LARGE SCALE GENOMIC DNA]</scope>
    <source>
        <strain evidence="1 2">J21TS3</strain>
    </source>
</reference>
<protein>
    <submittedName>
        <fullName evidence="1">Uncharacterized protein</fullName>
    </submittedName>
</protein>
<organism evidence="1 2">
    <name type="scientific">Paenibacillus cookii</name>
    <dbReference type="NCBI Taxonomy" id="157839"/>
    <lineage>
        <taxon>Bacteria</taxon>
        <taxon>Bacillati</taxon>
        <taxon>Bacillota</taxon>
        <taxon>Bacilli</taxon>
        <taxon>Bacillales</taxon>
        <taxon>Paenibacillaceae</taxon>
        <taxon>Paenibacillus</taxon>
    </lineage>
</organism>
<name>A0ABQ4M3Z5_9BACL</name>
<dbReference type="Proteomes" id="UP000680638">
    <property type="component" value="Unassembled WGS sequence"/>
</dbReference>
<comment type="caution">
    <text evidence="1">The sequence shown here is derived from an EMBL/GenBank/DDBJ whole genome shotgun (WGS) entry which is preliminary data.</text>
</comment>